<keyword evidence="1" id="KW-0001">2Fe-2S</keyword>
<evidence type="ECO:0000256" key="5">
    <source>
        <dbReference type="ARBA" id="ARBA00023014"/>
    </source>
</evidence>
<dbReference type="GO" id="GO:0051537">
    <property type="term" value="F:2 iron, 2 sulfur cluster binding"/>
    <property type="evidence" value="ECO:0007669"/>
    <property type="project" value="UniProtKB-KW"/>
</dbReference>
<dbReference type="GO" id="GO:0050138">
    <property type="term" value="F:nicotinate dehydrogenase activity"/>
    <property type="evidence" value="ECO:0007669"/>
    <property type="project" value="UniProtKB-EC"/>
</dbReference>
<dbReference type="InterPro" id="IPR006058">
    <property type="entry name" value="2Fe2S_fd_BS"/>
</dbReference>
<protein>
    <submittedName>
        <fullName evidence="7">Nicotinate dehydrogenase small FeS subunit</fullName>
        <ecNumber evidence="7">1.17.1.5</ecNumber>
    </submittedName>
</protein>
<evidence type="ECO:0000256" key="1">
    <source>
        <dbReference type="ARBA" id="ARBA00022714"/>
    </source>
</evidence>
<dbReference type="InterPro" id="IPR002888">
    <property type="entry name" value="2Fe-2S-bd"/>
</dbReference>
<dbReference type="InterPro" id="IPR036010">
    <property type="entry name" value="2Fe-2S_ferredoxin-like_sf"/>
</dbReference>
<dbReference type="InterPro" id="IPR051452">
    <property type="entry name" value="Diverse_Oxidoreductases"/>
</dbReference>
<dbReference type="InterPro" id="IPR036884">
    <property type="entry name" value="2Fe-2S-bd_dom_sf"/>
</dbReference>
<keyword evidence="3 7" id="KW-0560">Oxidoreductase</keyword>
<comment type="caution">
    <text evidence="7">The sequence shown here is derived from an EMBL/GenBank/DDBJ whole genome shotgun (WGS) entry which is preliminary data.</text>
</comment>
<gene>
    <name evidence="7" type="primary">ndhS_16</name>
    <name evidence="7" type="ORF">SDC9_149842</name>
</gene>
<dbReference type="EC" id="1.17.1.5" evidence="7"/>
<dbReference type="CDD" id="cd00207">
    <property type="entry name" value="fer2"/>
    <property type="match status" value="1"/>
</dbReference>
<dbReference type="PROSITE" id="PS51085">
    <property type="entry name" value="2FE2S_FER_2"/>
    <property type="match status" value="1"/>
</dbReference>
<dbReference type="PANTHER" id="PTHR44379:SF8">
    <property type="entry name" value="XANTHINE DEHYDROGENASE IRON-SULFUR-BINDING SUBUNIT XDHC-RELATED"/>
    <property type="match status" value="1"/>
</dbReference>
<keyword evidence="4" id="KW-0408">Iron</keyword>
<dbReference type="GO" id="GO:0046872">
    <property type="term" value="F:metal ion binding"/>
    <property type="evidence" value="ECO:0007669"/>
    <property type="project" value="UniProtKB-KW"/>
</dbReference>
<feature type="domain" description="2Fe-2S ferredoxin-type" evidence="6">
    <location>
        <begin position="1"/>
        <end position="77"/>
    </location>
</feature>
<accession>A0A645EMF5</accession>
<dbReference type="Pfam" id="PF00111">
    <property type="entry name" value="Fer2"/>
    <property type="match status" value="1"/>
</dbReference>
<dbReference type="PROSITE" id="PS00197">
    <property type="entry name" value="2FE2S_FER_1"/>
    <property type="match status" value="1"/>
</dbReference>
<keyword evidence="2" id="KW-0479">Metal-binding</keyword>
<dbReference type="Pfam" id="PF01799">
    <property type="entry name" value="Fer2_2"/>
    <property type="match status" value="1"/>
</dbReference>
<name>A0A645EMF5_9ZZZZ</name>
<dbReference type="PANTHER" id="PTHR44379">
    <property type="entry name" value="OXIDOREDUCTASE WITH IRON-SULFUR SUBUNIT"/>
    <property type="match status" value="1"/>
</dbReference>
<dbReference type="SUPFAM" id="SSF47741">
    <property type="entry name" value="CO dehydrogenase ISP C-domain like"/>
    <property type="match status" value="1"/>
</dbReference>
<sequence length="176" mass="20111">MLIYLKVNEINHELDIDPAKRLLDILREDLELTGTKEGCSEGECGSCTVIMNGKAVNSCTVLGIQARDKEIFTIEYLEKDGELDQLQKSFIKKGAVQCGFCTPGMLMSCKALLMKNPNPTSEDIKREEMINDHRTQSFEELFQAFYIKQNKVEPSEETKETIYKLYYGEDYDNEAN</sequence>
<reference evidence="7" key="1">
    <citation type="submission" date="2019-08" db="EMBL/GenBank/DDBJ databases">
        <authorList>
            <person name="Kucharzyk K."/>
            <person name="Murdoch R.W."/>
            <person name="Higgins S."/>
            <person name="Loffler F."/>
        </authorList>
    </citation>
    <scope>NUCLEOTIDE SEQUENCE</scope>
</reference>
<dbReference type="SUPFAM" id="SSF54292">
    <property type="entry name" value="2Fe-2S ferredoxin-like"/>
    <property type="match status" value="1"/>
</dbReference>
<evidence type="ECO:0000256" key="3">
    <source>
        <dbReference type="ARBA" id="ARBA00023002"/>
    </source>
</evidence>
<evidence type="ECO:0000313" key="7">
    <source>
        <dbReference type="EMBL" id="MPN02626.1"/>
    </source>
</evidence>
<organism evidence="7">
    <name type="scientific">bioreactor metagenome</name>
    <dbReference type="NCBI Taxonomy" id="1076179"/>
    <lineage>
        <taxon>unclassified sequences</taxon>
        <taxon>metagenomes</taxon>
        <taxon>ecological metagenomes</taxon>
    </lineage>
</organism>
<evidence type="ECO:0000256" key="4">
    <source>
        <dbReference type="ARBA" id="ARBA00023004"/>
    </source>
</evidence>
<dbReference type="InterPro" id="IPR001041">
    <property type="entry name" value="2Fe-2S_ferredoxin-type"/>
</dbReference>
<keyword evidence="5" id="KW-0411">Iron-sulfur</keyword>
<proteinExistence type="predicted"/>
<dbReference type="EMBL" id="VSSQ01048579">
    <property type="protein sequence ID" value="MPN02626.1"/>
    <property type="molecule type" value="Genomic_DNA"/>
</dbReference>
<dbReference type="AlphaFoldDB" id="A0A645EMF5"/>
<evidence type="ECO:0000259" key="6">
    <source>
        <dbReference type="PROSITE" id="PS51085"/>
    </source>
</evidence>
<dbReference type="Gene3D" id="3.10.20.30">
    <property type="match status" value="1"/>
</dbReference>
<dbReference type="InterPro" id="IPR012675">
    <property type="entry name" value="Beta-grasp_dom_sf"/>
</dbReference>
<dbReference type="Gene3D" id="1.10.150.120">
    <property type="entry name" value="[2Fe-2S]-binding domain"/>
    <property type="match status" value="1"/>
</dbReference>
<evidence type="ECO:0000256" key="2">
    <source>
        <dbReference type="ARBA" id="ARBA00022723"/>
    </source>
</evidence>